<keyword evidence="2" id="KW-1185">Reference proteome</keyword>
<protein>
    <submittedName>
        <fullName evidence="1">Uncharacterized protein</fullName>
    </submittedName>
</protein>
<dbReference type="EMBL" id="SRJD01000006">
    <property type="protein sequence ID" value="TGA98739.1"/>
    <property type="molecule type" value="Genomic_DNA"/>
</dbReference>
<proteinExistence type="predicted"/>
<evidence type="ECO:0000313" key="2">
    <source>
        <dbReference type="Proteomes" id="UP000298347"/>
    </source>
</evidence>
<comment type="caution">
    <text evidence="1">The sequence shown here is derived from an EMBL/GenBank/DDBJ whole genome shotgun (WGS) entry which is preliminary data.</text>
</comment>
<organism evidence="1 2">
    <name type="scientific">Sporolactobacillus shoreae</name>
    <dbReference type="NCBI Taxonomy" id="1465501"/>
    <lineage>
        <taxon>Bacteria</taxon>
        <taxon>Bacillati</taxon>
        <taxon>Bacillota</taxon>
        <taxon>Bacilli</taxon>
        <taxon>Bacillales</taxon>
        <taxon>Sporolactobacillaceae</taxon>
        <taxon>Sporolactobacillus</taxon>
    </lineage>
</organism>
<reference evidence="1 2" key="1">
    <citation type="journal article" date="2015" name="Int. J. Syst. Evol. Microbiol.">
        <title>Sporolactobacillus shoreae sp. nov. and Sporolactobacillus spathodeae sp. nov., two spore-forming lactic acid bacteria isolated from tree barks in Thailand.</title>
        <authorList>
            <person name="Thamacharoensuk T."/>
            <person name="Kitahara M."/>
            <person name="Ohkuma M."/>
            <person name="Thongchul N."/>
            <person name="Tanasupawat S."/>
        </authorList>
    </citation>
    <scope>NUCLEOTIDE SEQUENCE [LARGE SCALE GENOMIC DNA]</scope>
    <source>
        <strain evidence="1 2">BK92</strain>
    </source>
</reference>
<sequence>MQTKNSDILSDEIIDKLSNYFSNKIDDFMVSDTTDTPYTMFKIEFVMYKFFNIVLNYDRGRFGCSIINGSRFITLDNSQKWYDKADMDIFLKELEEQLKLRIPDKFLEHYGWK</sequence>
<name>A0A4Z0GNT6_9BACL</name>
<dbReference type="AlphaFoldDB" id="A0A4Z0GNT6"/>
<dbReference type="Proteomes" id="UP000298347">
    <property type="component" value="Unassembled WGS sequence"/>
</dbReference>
<dbReference type="OrthoDB" id="2236631at2"/>
<evidence type="ECO:0000313" key="1">
    <source>
        <dbReference type="EMBL" id="TGA98739.1"/>
    </source>
</evidence>
<gene>
    <name evidence="1" type="ORF">E4665_07765</name>
</gene>
<accession>A0A4Z0GNT6</accession>